<keyword evidence="4" id="KW-0175">Coiled coil</keyword>
<comment type="subcellular location">
    <subcellularLocation>
        <location evidence="1">Cell envelope</location>
    </subcellularLocation>
</comment>
<keyword evidence="10" id="KW-1185">Reference proteome</keyword>
<feature type="transmembrane region" description="Helical" evidence="6">
    <location>
        <begin position="7"/>
        <end position="24"/>
    </location>
</feature>
<sequence length="419" mass="45882">MINFKKLILPVSVLAGTAILYTFIMSNPPEAQRRGPSKASQMSVQVEKLQPQDYPIILESYGTVQPRTQSGLVSQVGGQITFVSDQFREGGFIKQGDVLVVVDDRDYVAEVNIAKAGLLSAQQALLEEQARVDQAETDWKRLGNNKKPSDLVLRKPQLAAAKANVLSAEAQLQKAQLSLERTKITAPYDGRILTKLVDFGQVISGNTKVADIYATDYVEIRLPIKNKDLALMTLPEEFADDNSSVINAKEILFKSDLVGDQKWLGKAVRTEGAIDESSQQLYIVGQIDEPFAKAAHSANQHSVPIKIGQYVTADIQGNTIPNTIVIPNKAIYQGSYVYVVVDNMLRRTEITVRWQNDEEAIIESGLKPGDLLVITSLGQVSSGTRVAIVNENGDAQAAPAGEIKPRDKQGRKKPRSEGE</sequence>
<evidence type="ECO:0000259" key="7">
    <source>
        <dbReference type="Pfam" id="PF25917"/>
    </source>
</evidence>
<evidence type="ECO:0000256" key="2">
    <source>
        <dbReference type="ARBA" id="ARBA00009477"/>
    </source>
</evidence>
<dbReference type="Gene3D" id="1.10.287.470">
    <property type="entry name" value="Helix hairpin bin"/>
    <property type="match status" value="1"/>
</dbReference>
<reference evidence="9 10" key="1">
    <citation type="submission" date="2019-11" db="EMBL/GenBank/DDBJ databases">
        <title>P. haliotis isolates from Z. marina roots.</title>
        <authorList>
            <person name="Cohen M."/>
            <person name="Jospin G."/>
            <person name="Eisen J.A."/>
            <person name="Coil D.A."/>
        </authorList>
    </citation>
    <scope>NUCLEOTIDE SEQUENCE [LARGE SCALE GENOMIC DNA]</scope>
    <source>
        <strain evidence="9 10">UCD-MCMsp1aY</strain>
    </source>
</reference>
<keyword evidence="6" id="KW-0812">Transmembrane</keyword>
<dbReference type="PANTHER" id="PTHR30469:SF12">
    <property type="entry name" value="MULTIDRUG RESISTANCE PROTEIN MDTA"/>
    <property type="match status" value="1"/>
</dbReference>
<dbReference type="GO" id="GO:1990281">
    <property type="term" value="C:efflux pump complex"/>
    <property type="evidence" value="ECO:0007669"/>
    <property type="project" value="TreeGrafter"/>
</dbReference>
<dbReference type="AlphaFoldDB" id="A0A6N8FAD9"/>
<protein>
    <submittedName>
        <fullName evidence="9">Efflux RND transporter periplasmic adaptor subunit</fullName>
    </submittedName>
</protein>
<feature type="domain" description="Multidrug resistance protein MdtA-like barrel-sandwich hybrid" evidence="7">
    <location>
        <begin position="73"/>
        <end position="208"/>
    </location>
</feature>
<dbReference type="Pfam" id="PF25967">
    <property type="entry name" value="RND-MFP_C"/>
    <property type="match status" value="1"/>
</dbReference>
<evidence type="ECO:0000256" key="6">
    <source>
        <dbReference type="SAM" id="Phobius"/>
    </source>
</evidence>
<dbReference type="SUPFAM" id="SSF111369">
    <property type="entry name" value="HlyD-like secretion proteins"/>
    <property type="match status" value="1"/>
</dbReference>
<feature type="domain" description="Multidrug resistance protein MdtA-like C-terminal permuted SH3" evidence="8">
    <location>
        <begin position="322"/>
        <end position="377"/>
    </location>
</feature>
<dbReference type="Gene3D" id="2.40.50.100">
    <property type="match status" value="1"/>
</dbReference>
<evidence type="ECO:0000259" key="8">
    <source>
        <dbReference type="Pfam" id="PF25967"/>
    </source>
</evidence>
<feature type="region of interest" description="Disordered" evidence="5">
    <location>
        <begin position="392"/>
        <end position="419"/>
    </location>
</feature>
<dbReference type="EMBL" id="WOCD01000003">
    <property type="protein sequence ID" value="MUH72449.1"/>
    <property type="molecule type" value="Genomic_DNA"/>
</dbReference>
<accession>A0A6N8FAD9</accession>
<comment type="similarity">
    <text evidence="2">Belongs to the membrane fusion protein (MFP) (TC 8.A.1) family.</text>
</comment>
<dbReference type="Proteomes" id="UP000439994">
    <property type="component" value="Unassembled WGS sequence"/>
</dbReference>
<feature type="coiled-coil region" evidence="4">
    <location>
        <begin position="118"/>
        <end position="178"/>
    </location>
</feature>
<evidence type="ECO:0000313" key="9">
    <source>
        <dbReference type="EMBL" id="MUH72449.1"/>
    </source>
</evidence>
<dbReference type="OrthoDB" id="5730196at2"/>
<dbReference type="Gene3D" id="2.40.420.20">
    <property type="match status" value="1"/>
</dbReference>
<evidence type="ECO:0000256" key="1">
    <source>
        <dbReference type="ARBA" id="ARBA00004196"/>
    </source>
</evidence>
<keyword evidence="3" id="KW-0813">Transport</keyword>
<evidence type="ECO:0000313" key="10">
    <source>
        <dbReference type="Proteomes" id="UP000439994"/>
    </source>
</evidence>
<dbReference type="Gene3D" id="2.40.30.170">
    <property type="match status" value="1"/>
</dbReference>
<keyword evidence="6" id="KW-1133">Transmembrane helix</keyword>
<gene>
    <name evidence="9" type="ORF">GNP35_08105</name>
</gene>
<evidence type="ECO:0000256" key="3">
    <source>
        <dbReference type="ARBA" id="ARBA00022448"/>
    </source>
</evidence>
<dbReference type="InterPro" id="IPR058627">
    <property type="entry name" value="MdtA-like_C"/>
</dbReference>
<evidence type="ECO:0000256" key="5">
    <source>
        <dbReference type="SAM" id="MobiDB-lite"/>
    </source>
</evidence>
<feature type="compositionally biased region" description="Basic residues" evidence="5">
    <location>
        <begin position="409"/>
        <end position="419"/>
    </location>
</feature>
<dbReference type="NCBIfam" id="TIGR01730">
    <property type="entry name" value="RND_mfp"/>
    <property type="match status" value="1"/>
</dbReference>
<name>A0A6N8FAD9_9GAMM</name>
<dbReference type="Pfam" id="PF25917">
    <property type="entry name" value="BSH_RND"/>
    <property type="match status" value="1"/>
</dbReference>
<dbReference type="GO" id="GO:0015562">
    <property type="term" value="F:efflux transmembrane transporter activity"/>
    <property type="evidence" value="ECO:0007669"/>
    <property type="project" value="TreeGrafter"/>
</dbReference>
<dbReference type="InterPro" id="IPR006143">
    <property type="entry name" value="RND_pump_MFP"/>
</dbReference>
<dbReference type="RefSeq" id="WP_155695627.1">
    <property type="nucleotide sequence ID" value="NZ_WOCD01000003.1"/>
</dbReference>
<proteinExistence type="inferred from homology"/>
<keyword evidence="6" id="KW-0472">Membrane</keyword>
<dbReference type="PANTHER" id="PTHR30469">
    <property type="entry name" value="MULTIDRUG RESISTANCE PROTEIN MDTA"/>
    <property type="match status" value="1"/>
</dbReference>
<evidence type="ECO:0000256" key="4">
    <source>
        <dbReference type="SAM" id="Coils"/>
    </source>
</evidence>
<comment type="caution">
    <text evidence="9">The sequence shown here is derived from an EMBL/GenBank/DDBJ whole genome shotgun (WGS) entry which is preliminary data.</text>
</comment>
<dbReference type="InterPro" id="IPR058625">
    <property type="entry name" value="MdtA-like_BSH"/>
</dbReference>
<organism evidence="9 10">
    <name type="scientific">Psychrosphaera haliotis</name>
    <dbReference type="NCBI Taxonomy" id="555083"/>
    <lineage>
        <taxon>Bacteria</taxon>
        <taxon>Pseudomonadati</taxon>
        <taxon>Pseudomonadota</taxon>
        <taxon>Gammaproteobacteria</taxon>
        <taxon>Alteromonadales</taxon>
        <taxon>Pseudoalteromonadaceae</taxon>
        <taxon>Psychrosphaera</taxon>
    </lineage>
</organism>